<dbReference type="AlphaFoldDB" id="A0A1G1VB81"/>
<dbReference type="GO" id="GO:0006020">
    <property type="term" value="P:inositol metabolic process"/>
    <property type="evidence" value="ECO:0007669"/>
    <property type="project" value="TreeGrafter"/>
</dbReference>
<dbReference type="GO" id="GO:0008934">
    <property type="term" value="F:inositol monophosphate 1-phosphatase activity"/>
    <property type="evidence" value="ECO:0007669"/>
    <property type="project" value="TreeGrafter"/>
</dbReference>
<name>A0A1G1VB81_9BACT</name>
<keyword evidence="1" id="KW-0460">Magnesium</keyword>
<comment type="cofactor">
    <cofactor evidence="1">
        <name>Mg(2+)</name>
        <dbReference type="ChEBI" id="CHEBI:18420"/>
    </cofactor>
</comment>
<dbReference type="CDD" id="cd01637">
    <property type="entry name" value="IMPase_like"/>
    <property type="match status" value="1"/>
</dbReference>
<comment type="caution">
    <text evidence="2">The sequence shown here is derived from an EMBL/GenBank/DDBJ whole genome shotgun (WGS) entry which is preliminary data.</text>
</comment>
<protein>
    <recommendedName>
        <fullName evidence="4">Inositol monophosphatase</fullName>
    </recommendedName>
</protein>
<dbReference type="Proteomes" id="UP000177685">
    <property type="component" value="Unassembled WGS sequence"/>
</dbReference>
<feature type="binding site" evidence="1">
    <location>
        <position position="94"/>
    </location>
    <ligand>
        <name>Mg(2+)</name>
        <dbReference type="ChEBI" id="CHEBI:18420"/>
        <label>1</label>
        <note>catalytic</note>
    </ligand>
</feature>
<evidence type="ECO:0000313" key="3">
    <source>
        <dbReference type="Proteomes" id="UP000177685"/>
    </source>
</evidence>
<gene>
    <name evidence="2" type="ORF">A3A58_00280</name>
</gene>
<dbReference type="EMBL" id="MHCD01000049">
    <property type="protein sequence ID" value="OGY12685.1"/>
    <property type="molecule type" value="Genomic_DNA"/>
</dbReference>
<reference evidence="2 3" key="1">
    <citation type="journal article" date="2016" name="Nat. Commun.">
        <title>Thousands of microbial genomes shed light on interconnected biogeochemical processes in an aquifer system.</title>
        <authorList>
            <person name="Anantharaman K."/>
            <person name="Brown C.T."/>
            <person name="Hug L.A."/>
            <person name="Sharon I."/>
            <person name="Castelle C.J."/>
            <person name="Probst A.J."/>
            <person name="Thomas B.C."/>
            <person name="Singh A."/>
            <person name="Wilkins M.J."/>
            <person name="Karaoz U."/>
            <person name="Brodie E.L."/>
            <person name="Williams K.H."/>
            <person name="Hubbard S.S."/>
            <person name="Banfield J.F."/>
        </authorList>
    </citation>
    <scope>NUCLEOTIDE SEQUENCE [LARGE SCALE GENOMIC DNA]</scope>
</reference>
<evidence type="ECO:0000313" key="2">
    <source>
        <dbReference type="EMBL" id="OGY12685.1"/>
    </source>
</evidence>
<dbReference type="PANTHER" id="PTHR20854">
    <property type="entry name" value="INOSITOL MONOPHOSPHATASE"/>
    <property type="match status" value="1"/>
</dbReference>
<sequence>MAERDFQLPELERYQHELTVAIQAVRVAGSTILSQVNNRQAERHGLEFKAEVDRLADEAGVNIIKTAFPNDSVLTEEIGLPETPTDRLWVSDLLDGTTNFLNGSRNYTVLMSFVQNGKLVVGVSLLPATNELFYAVDGAGAFLNGKQIEVSSVDILKRATVALDPGYDPQGGNKVSDLFLKLRPVCGNVAMYNANGYTLSMLAKGELAGFVHFSSKVWEAAGLLLIKEAGGNVTDLEGQDIKLDFTSSEGFPFVASNGRIHKELLEMCSSKS</sequence>
<dbReference type="SUPFAM" id="SSF56655">
    <property type="entry name" value="Carbohydrate phosphatase"/>
    <property type="match status" value="1"/>
</dbReference>
<evidence type="ECO:0000256" key="1">
    <source>
        <dbReference type="PIRSR" id="PIRSR600760-2"/>
    </source>
</evidence>
<dbReference type="GO" id="GO:0046872">
    <property type="term" value="F:metal ion binding"/>
    <property type="evidence" value="ECO:0007669"/>
    <property type="project" value="UniProtKB-KW"/>
</dbReference>
<feature type="binding site" evidence="1">
    <location>
        <position position="95"/>
    </location>
    <ligand>
        <name>Mg(2+)</name>
        <dbReference type="ChEBI" id="CHEBI:18420"/>
        <label>1</label>
        <note>catalytic</note>
    </ligand>
</feature>
<dbReference type="GO" id="GO:0007165">
    <property type="term" value="P:signal transduction"/>
    <property type="evidence" value="ECO:0007669"/>
    <property type="project" value="TreeGrafter"/>
</dbReference>
<dbReference type="PRINTS" id="PR00377">
    <property type="entry name" value="IMPHPHTASES"/>
</dbReference>
<feature type="binding site" evidence="1">
    <location>
        <position position="92"/>
    </location>
    <ligand>
        <name>Mg(2+)</name>
        <dbReference type="ChEBI" id="CHEBI:18420"/>
        <label>1</label>
        <note>catalytic</note>
    </ligand>
</feature>
<dbReference type="Pfam" id="PF00459">
    <property type="entry name" value="Inositol_P"/>
    <property type="match status" value="1"/>
</dbReference>
<proteinExistence type="predicted"/>
<dbReference type="InterPro" id="IPR000760">
    <property type="entry name" value="Inositol_monophosphatase-like"/>
</dbReference>
<keyword evidence="1" id="KW-0479">Metal-binding</keyword>
<organism evidence="2 3">
    <name type="scientific">Candidatus Blackburnbacteria bacterium RIFCSPLOWO2_01_FULL_41_27</name>
    <dbReference type="NCBI Taxonomy" id="1797520"/>
    <lineage>
        <taxon>Bacteria</taxon>
        <taxon>Candidatus Blackburniibacteriota</taxon>
    </lineage>
</organism>
<accession>A0A1G1VB81</accession>
<dbReference type="PANTHER" id="PTHR20854:SF4">
    <property type="entry name" value="INOSITOL-1-MONOPHOSPHATASE-RELATED"/>
    <property type="match status" value="1"/>
</dbReference>
<evidence type="ECO:0008006" key="4">
    <source>
        <dbReference type="Google" id="ProtNLM"/>
    </source>
</evidence>
<dbReference type="Gene3D" id="3.40.190.80">
    <property type="match status" value="1"/>
</dbReference>
<dbReference type="Gene3D" id="3.30.540.10">
    <property type="entry name" value="Fructose-1,6-Bisphosphatase, subunit A, domain 1"/>
    <property type="match status" value="1"/>
</dbReference>
<feature type="binding site" evidence="1">
    <location>
        <position position="76"/>
    </location>
    <ligand>
        <name>Mg(2+)</name>
        <dbReference type="ChEBI" id="CHEBI:18420"/>
        <label>1</label>
        <note>catalytic</note>
    </ligand>
</feature>